<dbReference type="GO" id="GO:0032267">
    <property type="term" value="F:tRNA(Ile)-lysidine synthase activity"/>
    <property type="evidence" value="ECO:0007669"/>
    <property type="project" value="UniProtKB-EC"/>
</dbReference>
<reference evidence="2 3" key="1">
    <citation type="submission" date="2014-09" db="EMBL/GenBank/DDBJ databases">
        <title>Vibrio maritimus JCM 19240. (C210) whole genome shotgun sequence.</title>
        <authorList>
            <person name="Sawabe T."/>
            <person name="Meirelles P."/>
            <person name="Nakanishi M."/>
            <person name="Sayaka M."/>
            <person name="Hattori M."/>
            <person name="Ohkuma M."/>
        </authorList>
    </citation>
    <scope>NUCLEOTIDE SEQUENCE [LARGE SCALE GENOMIC DNA]</scope>
    <source>
        <strain evidence="2 3">JCM 19240</strain>
    </source>
</reference>
<proteinExistence type="predicted"/>
<evidence type="ECO:0000259" key="1">
    <source>
        <dbReference type="Pfam" id="PF11734"/>
    </source>
</evidence>
<accession>A0A090T8B9</accession>
<gene>
    <name evidence="2" type="ORF">JCM19240_1623</name>
</gene>
<protein>
    <submittedName>
        <fullName evidence="2">tRNA(Ile)-lysidine synthetase</fullName>
        <ecNumber evidence="2">6.3.4.19</ecNumber>
    </submittedName>
</protein>
<dbReference type="GO" id="GO:0005524">
    <property type="term" value="F:ATP binding"/>
    <property type="evidence" value="ECO:0007669"/>
    <property type="project" value="InterPro"/>
</dbReference>
<dbReference type="GO" id="GO:0008033">
    <property type="term" value="P:tRNA processing"/>
    <property type="evidence" value="ECO:0007669"/>
    <property type="project" value="InterPro"/>
</dbReference>
<dbReference type="Proteomes" id="UP000029224">
    <property type="component" value="Unassembled WGS sequence"/>
</dbReference>
<feature type="domain" description="Lysidine-tRNA(Ile) synthetase C-terminal" evidence="1">
    <location>
        <begin position="1"/>
        <end position="33"/>
    </location>
</feature>
<dbReference type="EMBL" id="BBMT01000009">
    <property type="protein sequence ID" value="GAL36181.1"/>
    <property type="molecule type" value="Genomic_DNA"/>
</dbReference>
<dbReference type="InterPro" id="IPR012796">
    <property type="entry name" value="Lysidine-tRNA-synth_C"/>
</dbReference>
<comment type="caution">
    <text evidence="2">The sequence shown here is derived from an EMBL/GenBank/DDBJ whole genome shotgun (WGS) entry which is preliminary data.</text>
</comment>
<dbReference type="EC" id="6.3.4.19" evidence="2"/>
<keyword evidence="2" id="KW-0436">Ligase</keyword>
<dbReference type="GO" id="GO:0005737">
    <property type="term" value="C:cytoplasm"/>
    <property type="evidence" value="ECO:0007669"/>
    <property type="project" value="InterPro"/>
</dbReference>
<dbReference type="SUPFAM" id="SSF56037">
    <property type="entry name" value="PheT/TilS domain"/>
    <property type="match status" value="1"/>
</dbReference>
<sequence length="38" mass="4476">MQRRRTPILMMGDRVVAVANLFVDKDFYGSDCELVWDK</sequence>
<name>A0A090T8B9_9VIBR</name>
<evidence type="ECO:0000313" key="2">
    <source>
        <dbReference type="EMBL" id="GAL36181.1"/>
    </source>
</evidence>
<dbReference type="Pfam" id="PF11734">
    <property type="entry name" value="TilS_C"/>
    <property type="match status" value="1"/>
</dbReference>
<dbReference type="AlphaFoldDB" id="A0A090T8B9"/>
<organism evidence="2 3">
    <name type="scientific">Vibrio maritimus</name>
    <dbReference type="NCBI Taxonomy" id="990268"/>
    <lineage>
        <taxon>Bacteria</taxon>
        <taxon>Pseudomonadati</taxon>
        <taxon>Pseudomonadota</taxon>
        <taxon>Gammaproteobacteria</taxon>
        <taxon>Vibrionales</taxon>
        <taxon>Vibrionaceae</taxon>
        <taxon>Vibrio</taxon>
    </lineage>
</organism>
<evidence type="ECO:0000313" key="3">
    <source>
        <dbReference type="Proteomes" id="UP000029224"/>
    </source>
</evidence>
<reference evidence="2 3" key="2">
    <citation type="submission" date="2014-09" db="EMBL/GenBank/DDBJ databases">
        <authorList>
            <consortium name="NBRP consortium"/>
            <person name="Sawabe T."/>
            <person name="Meirelles P."/>
            <person name="Nakanishi M."/>
            <person name="Sayaka M."/>
            <person name="Hattori M."/>
            <person name="Ohkuma M."/>
        </authorList>
    </citation>
    <scope>NUCLEOTIDE SEQUENCE [LARGE SCALE GENOMIC DNA]</scope>
    <source>
        <strain evidence="2 3">JCM 19240</strain>
    </source>
</reference>
<keyword evidence="3" id="KW-1185">Reference proteome</keyword>